<evidence type="ECO:0000256" key="7">
    <source>
        <dbReference type="ARBA" id="ARBA00023136"/>
    </source>
</evidence>
<evidence type="ECO:0000256" key="1">
    <source>
        <dbReference type="ARBA" id="ARBA00004162"/>
    </source>
</evidence>
<dbReference type="InterPro" id="IPR003598">
    <property type="entry name" value="Ig_sub2"/>
</dbReference>
<evidence type="ECO:0000259" key="14">
    <source>
        <dbReference type="PROSITE" id="PS50835"/>
    </source>
</evidence>
<dbReference type="InterPro" id="IPR007110">
    <property type="entry name" value="Ig-like_dom"/>
</dbReference>
<keyword evidence="10" id="KW-0393">Immunoglobulin domain</keyword>
<dbReference type="Proteomes" id="UP000886700">
    <property type="component" value="Unplaced"/>
</dbReference>
<keyword evidence="15" id="KW-1185">Reference proteome</keyword>
<dbReference type="PANTHER" id="PTHR11738:SF179">
    <property type="entry name" value="LEUKOCYTE IMMUNOGLOBULIN-LIKE RECEPTOR SUBFAMILY A MEMBER 5"/>
    <property type="match status" value="1"/>
</dbReference>
<feature type="region of interest" description="Disordered" evidence="11">
    <location>
        <begin position="1214"/>
        <end position="1266"/>
    </location>
</feature>
<evidence type="ECO:0000256" key="13">
    <source>
        <dbReference type="SAM" id="SignalP"/>
    </source>
</evidence>
<protein>
    <submittedName>
        <fullName evidence="16">Leukocyte immunoglobulin-like receptor subfamily B member 3</fullName>
    </submittedName>
</protein>
<evidence type="ECO:0000256" key="3">
    <source>
        <dbReference type="ARBA" id="ARBA00022692"/>
    </source>
</evidence>
<feature type="signal peptide" evidence="13">
    <location>
        <begin position="1"/>
        <end position="23"/>
    </location>
</feature>
<dbReference type="SMART" id="SM00409">
    <property type="entry name" value="IG"/>
    <property type="match status" value="9"/>
</dbReference>
<keyword evidence="8" id="KW-1015">Disulfide bond</keyword>
<feature type="transmembrane region" description="Helical" evidence="12">
    <location>
        <begin position="1121"/>
        <end position="1142"/>
    </location>
</feature>
<dbReference type="PANTHER" id="PTHR11738">
    <property type="entry name" value="MHC CLASS I NK CELL RECEPTOR"/>
    <property type="match status" value="1"/>
</dbReference>
<keyword evidence="7 12" id="KW-0472">Membrane</keyword>
<keyword evidence="2" id="KW-1003">Cell membrane</keyword>
<feature type="domain" description="Ig-like" evidence="14">
    <location>
        <begin position="306"/>
        <end position="391"/>
    </location>
</feature>
<keyword evidence="4 13" id="KW-0732">Signal</keyword>
<dbReference type="SMART" id="SM00408">
    <property type="entry name" value="IGc2"/>
    <property type="match status" value="5"/>
</dbReference>
<accession>A0ABM2WG40</accession>
<keyword evidence="9" id="KW-0325">Glycoprotein</keyword>
<gene>
    <name evidence="16" type="primary">LOC101844703</name>
</gene>
<organism evidence="15 16">
    <name type="scientific">Mesocricetus auratus</name>
    <name type="common">Golden hamster</name>
    <dbReference type="NCBI Taxonomy" id="10036"/>
    <lineage>
        <taxon>Eukaryota</taxon>
        <taxon>Metazoa</taxon>
        <taxon>Chordata</taxon>
        <taxon>Craniata</taxon>
        <taxon>Vertebrata</taxon>
        <taxon>Euteleostomi</taxon>
        <taxon>Mammalia</taxon>
        <taxon>Eutheria</taxon>
        <taxon>Euarchontoglires</taxon>
        <taxon>Glires</taxon>
        <taxon>Rodentia</taxon>
        <taxon>Myomorpha</taxon>
        <taxon>Muroidea</taxon>
        <taxon>Cricetidae</taxon>
        <taxon>Cricetinae</taxon>
        <taxon>Mesocricetus</taxon>
    </lineage>
</organism>
<evidence type="ECO:0000256" key="4">
    <source>
        <dbReference type="ARBA" id="ARBA00022729"/>
    </source>
</evidence>
<dbReference type="InterPro" id="IPR013783">
    <property type="entry name" value="Ig-like_fold"/>
</dbReference>
<evidence type="ECO:0000256" key="11">
    <source>
        <dbReference type="SAM" id="MobiDB-lite"/>
    </source>
</evidence>
<dbReference type="InterPro" id="IPR050412">
    <property type="entry name" value="Ig-like_Receptors_ImmuneReg"/>
</dbReference>
<dbReference type="RefSeq" id="XP_040589772.1">
    <property type="nucleotide sequence ID" value="XM_040733838.1"/>
</dbReference>
<dbReference type="CDD" id="cd16843">
    <property type="entry name" value="IgC2_D1_D2_LILR_KIR_like"/>
    <property type="match status" value="2"/>
</dbReference>
<sequence length="1294" mass="143487">MTIASLALLYLGLSLVPMTHVPAEIIVKPTLRAHPGSVMTRGMQLTIACEGTSIAQEYYLYKEGSPDPWQSQSPMEPGNKTEFFFPSVHQSHAGRYRCYYKSHVGWSERSDFLDLMVTGFYGKPSLSALPSPVVRSGGNVTLQCASQIGYDAFSLTKEEAKKFSWTLDSQYIYSNSSFRALFFVGPVSSRQRRTFRCYGYYLSKSQVWSEPSDPLELLVSGVPETTTQPQNMSEFMTASQPQNNTVENLIRIGISGLTLIVLGILLFEACHGWGRTLNAGTPSPLFLTGLSLDIRIPVLAGTLSKPTLRAVPSNVVATGSQVTFLCEGPSEAKEYHLYKEGSEDYLMPTTILKTENKATFSVSSVQWNNAGQYTCEYKSSTGTSERSDNLELVVTGHHSYNITLSALPNMVVTSGDNVTLKCVSERAYDVFILMKDDEKFSRHLPSQNIHPEYLGPFGALFTVGTVNPSQRWRFTCYGYYLSTPQLWSVPSNHLELLVSGKLKKPTLWAEPGSVIASGDAVTILCEWTKETQIYFLYKEGSPAPLDTQTPKDPGNKAMFSIASMERHHAGKYWCYSYRSAGWSKRSDPLELVVTGLYSSKLTLLVFPSPVVVPRQNVTLKCVSQQAYNRFILMKEDQKFSSAVSSKNIHHGLSGATFEVGPVTTNQRWRFTCHGYYVNSSQLWSLPSNDLELLVCGNLQKPNIWAQPGSVISSGSSVTIWCEGVLKALTYVIHKEGSPETSNTETQVDHNNKAKFSIPSVTSLNAGRYNCYSYSSAGWTKRSDTLELVVSGVHDGKPTLSALPSPVVTSGGNVTLQCHSSKGYNGFILTGTDMNFSMSQKAEFINNGHFQALFPEISVTYRNNGSFRCYGYYTNTPYVWSESSNLLEIHISGMSLKPYLMTQQGTILEPGENLTLKCSSETNYDRYALYKEGESDLTQVSVHQPQAAHFHANFTLVSGNYSVGGRYRCLGAHSNSPEWSAPSDPLDILITGHLPVKLNLSVHPGSTVSPGENVTLRCQSSVPVDTFFLFKEGAATPYMQQRSQSQDPQHEAKFSMSTVTSALGGSYICFGSQSSSPFLLSHSSDPVDIIVSAWMVIKSWVSSRGSSMFPRSSEGLGRHQNAVIWVSVAVFFLLFLVLLFLFFRLRHQMKDRKGAHTKTDLQPPADSVTRHKSLQNSSNPAPAIQEEILYATVKVKRATDSMELDVLSQSEEDHSRDLYAQVKPSRRRRADMTSSSLKRKELQASNDTQKKGPQVTDEQADPSDELHDVTYAQLCIMTPRQGQVDVPSSRWKHPR</sequence>
<dbReference type="GeneID" id="101844703"/>
<feature type="domain" description="Ig-like" evidence="14">
    <location>
        <begin position="124"/>
        <end position="197"/>
    </location>
</feature>
<dbReference type="Pfam" id="PF13895">
    <property type="entry name" value="Ig_2"/>
    <property type="match status" value="5"/>
</dbReference>
<feature type="region of interest" description="Disordered" evidence="11">
    <location>
        <begin position="1152"/>
        <end position="1178"/>
    </location>
</feature>
<reference evidence="16" key="1">
    <citation type="submission" date="2025-08" db="UniProtKB">
        <authorList>
            <consortium name="RefSeq"/>
        </authorList>
    </citation>
    <scope>IDENTIFICATION</scope>
    <source>
        <tissue evidence="16">Liver</tissue>
    </source>
</reference>
<proteinExistence type="predicted"/>
<evidence type="ECO:0000313" key="16">
    <source>
        <dbReference type="RefSeq" id="XP_040589772.1"/>
    </source>
</evidence>
<feature type="domain" description="Ig-like" evidence="14">
    <location>
        <begin position="994"/>
        <end position="1080"/>
    </location>
</feature>
<feature type="chain" id="PRO_5047046873" evidence="13">
    <location>
        <begin position="24"/>
        <end position="1294"/>
    </location>
</feature>
<dbReference type="InterPro" id="IPR003599">
    <property type="entry name" value="Ig_sub"/>
</dbReference>
<keyword evidence="5" id="KW-0677">Repeat</keyword>
<evidence type="ECO:0000313" key="15">
    <source>
        <dbReference type="Proteomes" id="UP000886700"/>
    </source>
</evidence>
<evidence type="ECO:0000256" key="2">
    <source>
        <dbReference type="ARBA" id="ARBA00022475"/>
    </source>
</evidence>
<evidence type="ECO:0000256" key="6">
    <source>
        <dbReference type="ARBA" id="ARBA00022989"/>
    </source>
</evidence>
<evidence type="ECO:0000256" key="10">
    <source>
        <dbReference type="ARBA" id="ARBA00023319"/>
    </source>
</evidence>
<evidence type="ECO:0000256" key="8">
    <source>
        <dbReference type="ARBA" id="ARBA00023157"/>
    </source>
</evidence>
<keyword evidence="3 12" id="KW-0812">Transmembrane</keyword>
<comment type="subcellular location">
    <subcellularLocation>
        <location evidence="1">Cell membrane</location>
        <topology evidence="1">Single-pass membrane protein</topology>
    </subcellularLocation>
</comment>
<dbReference type="InterPro" id="IPR036179">
    <property type="entry name" value="Ig-like_dom_sf"/>
</dbReference>
<name>A0ABM2WG40_MESAU</name>
<keyword evidence="6 12" id="KW-1133">Transmembrane helix</keyword>
<dbReference type="Gene3D" id="2.60.40.10">
    <property type="entry name" value="Immunoglobulins"/>
    <property type="match status" value="10"/>
</dbReference>
<evidence type="ECO:0000256" key="9">
    <source>
        <dbReference type="ARBA" id="ARBA00023180"/>
    </source>
</evidence>
<feature type="domain" description="Ig-like" evidence="14">
    <location>
        <begin position="701"/>
        <end position="786"/>
    </location>
</feature>
<feature type="domain" description="Ig-like" evidence="14">
    <location>
        <begin position="22"/>
        <end position="98"/>
    </location>
</feature>
<dbReference type="PROSITE" id="PS50835">
    <property type="entry name" value="IG_LIKE"/>
    <property type="match status" value="5"/>
</dbReference>
<evidence type="ECO:0000256" key="5">
    <source>
        <dbReference type="ARBA" id="ARBA00022737"/>
    </source>
</evidence>
<dbReference type="SUPFAM" id="SSF48726">
    <property type="entry name" value="Immunoglobulin"/>
    <property type="match status" value="10"/>
</dbReference>
<evidence type="ECO:0000256" key="12">
    <source>
        <dbReference type="SAM" id="Phobius"/>
    </source>
</evidence>